<organism evidence="2 3">
    <name type="scientific">Cherax quadricarinatus</name>
    <name type="common">Australian red claw crayfish</name>
    <dbReference type="NCBI Taxonomy" id="27406"/>
    <lineage>
        <taxon>Eukaryota</taxon>
        <taxon>Metazoa</taxon>
        <taxon>Ecdysozoa</taxon>
        <taxon>Arthropoda</taxon>
        <taxon>Crustacea</taxon>
        <taxon>Multicrustacea</taxon>
        <taxon>Malacostraca</taxon>
        <taxon>Eumalacostraca</taxon>
        <taxon>Eucarida</taxon>
        <taxon>Decapoda</taxon>
        <taxon>Pleocyemata</taxon>
        <taxon>Astacidea</taxon>
        <taxon>Parastacoidea</taxon>
        <taxon>Parastacidae</taxon>
        <taxon>Cherax</taxon>
    </lineage>
</organism>
<evidence type="ECO:0000313" key="2">
    <source>
        <dbReference type="EMBL" id="KAK8734521.1"/>
    </source>
</evidence>
<accession>A0AAW0X4A4</accession>
<evidence type="ECO:0000313" key="3">
    <source>
        <dbReference type="Proteomes" id="UP001445076"/>
    </source>
</evidence>
<protein>
    <recommendedName>
        <fullName evidence="4">Separin</fullName>
    </recommendedName>
</protein>
<feature type="non-terminal residue" evidence="2">
    <location>
        <position position="1"/>
    </location>
</feature>
<name>A0AAW0X4A4_CHEQU</name>
<dbReference type="EMBL" id="JARKIK010000050">
    <property type="protein sequence ID" value="KAK8734521.1"/>
    <property type="molecule type" value="Genomic_DNA"/>
</dbReference>
<gene>
    <name evidence="2" type="ORF">OTU49_005858</name>
</gene>
<evidence type="ECO:0008006" key="4">
    <source>
        <dbReference type="Google" id="ProtNLM"/>
    </source>
</evidence>
<proteinExistence type="predicted"/>
<keyword evidence="3" id="KW-1185">Reference proteome</keyword>
<reference evidence="2 3" key="1">
    <citation type="journal article" date="2024" name="BMC Genomics">
        <title>Genome assembly of redclaw crayfish (Cherax quadricarinatus) provides insights into its immune adaptation and hypoxia tolerance.</title>
        <authorList>
            <person name="Liu Z."/>
            <person name="Zheng J."/>
            <person name="Li H."/>
            <person name="Fang K."/>
            <person name="Wang S."/>
            <person name="He J."/>
            <person name="Zhou D."/>
            <person name="Weng S."/>
            <person name="Chi M."/>
            <person name="Gu Z."/>
            <person name="He J."/>
            <person name="Li F."/>
            <person name="Wang M."/>
        </authorList>
    </citation>
    <scope>NUCLEOTIDE SEQUENCE [LARGE SCALE GENOMIC DNA]</scope>
    <source>
        <strain evidence="2">ZL_2023a</strain>
    </source>
</reference>
<feature type="compositionally biased region" description="Low complexity" evidence="1">
    <location>
        <begin position="1508"/>
        <end position="1523"/>
    </location>
</feature>
<comment type="caution">
    <text evidence="2">The sequence shown here is derived from an EMBL/GenBank/DDBJ whole genome shotgun (WGS) entry which is preliminary data.</text>
</comment>
<evidence type="ECO:0000256" key="1">
    <source>
        <dbReference type="SAM" id="MobiDB-lite"/>
    </source>
</evidence>
<feature type="region of interest" description="Disordered" evidence="1">
    <location>
        <begin position="1468"/>
        <end position="1523"/>
    </location>
</feature>
<dbReference type="Proteomes" id="UP001445076">
    <property type="component" value="Unassembled WGS sequence"/>
</dbReference>
<sequence length="1523" mass="169770">RMADLNSLLESIKTGQVVGLQSDIQRFLEIPHNANGEGQQIIRYCSRYVYENQDLEQQTFSAILDIIDIACKYQHTQIASDTTFHVKSMFYIILISTKRKDLHHYLAGLITSLEPFLNKCDTSNGDALSIVKSLYQSVWNASLVATSPVEALTLQRFALQYLIASGSSVSKVCGQALKAHLSYEQVHKSSEHLDTFYQCIISKLTETAKIERKYDDDEVLAVFGLVMEYAKIVVKLNVCALFSKITCPFVTFCESFCDQQIILALKVGLKLTEVGMALKVGKCKEEMMVKLVTSFRVVPIVFVPNTIMLVSLLNTIALFEYQQDKDILYSLNSQVLSCLVEALLERCNTPLQEENVKKVATVLHQQLGCFVGMMKTSPDHKILTQALTWVIKTNTFMSTHCGKTSDAVWNIYNVGVNSGNLGVLAFRINKYDMAAKFLETSVDMLDRYHVLASEEQKIVVAPSLSKKVKLWSDALRYHENLWEAGVAAARGHIRGCLTLDDLLIVWIKCKRDAEKSGNKNLRGLTVCDVVNDAKRKYHEAEEFTFNNATALLSEIRCYKKQSYDTTEDVLSCGRALVECEDSAEMRVRGYLVIAEAVWICPNLASGDQEAIQCINKALSIVQEAMKSTISYYKLRELEALSYFWLYLCRLQRIQDTAAAETEESEKPISLTTQATDLGEEEQVDDTCDVRPSATCLTLHAQEVFFAPLHTALNIWNELSSQEVSLEDVEVTCSCLTSAGYVYQLSGLITPTVCSWATLVSIASKHSLHTYLIKGLSELLMIVPELVPIELVKEAEKAMVSCQAASQDSSLAYLCVSTTAAIAFYHYKLGQYDEGAKYLNQAMKSDVMEKRTLRATEVQALVHLVASLYAWLPHWVLRAPQQSSQPCISFAILACREAIALVGTTSLSINDVICWRHRLVWLHLTTAMWLGKLCLTSAQPRLARAYLKQSLGLAQRLALPLRTAELLELLAQVDLLCDQLEDCRVKVDSLQSLTVAHSSHQQSLETITPDFSKMTISHCTSEMKKTKQLYKKSVDSVLDDEERMRTGSGVSEYDLKSLTDNPALVVIGPEGRISQLINPQHPASPSMKYREEATIAHFEPCPRGIVDCVVCTTPTVQQLHISTAVLLALLHSHAGYHLAAEKCLNKAMAMYNVAVEKASQISSHLTFLIEKKPKGQMATSSDYVMSRLNMVHLRMLHAKADCLALEKKYQQAFSVNLQLLQDLCLQEPKLLYQDMHFISVVILQGHALQRAIEQTDTIECAGEVCEESQEEHEKCKNDWKTPLKAPPKALTNSCIKSARRELTIPGPSLAEEKGFIIYSDDDDISEELAIPLKITSPTPNKKLPAKPVKKQVRKFIVKTKTAGSTTKKMDDASEVASNFSKLNLDESPTKLVLKVPSAFPLTPNKNIPGSAKADNLFADISIPHIDKSQKKGKVVRRAKASSICKTINFSEKDTSSNDSSRGSDDIELCIDSKSKTVPKQARATRAARGVNHEKRNAESNSKPKKVAETRPSSRTRASRSLRLV</sequence>